<evidence type="ECO:0000259" key="2">
    <source>
        <dbReference type="PROSITE" id="PS50921"/>
    </source>
</evidence>
<sequence>MSPVKSPAQQSRPAVENGATNGTLPPLSAGELTDALGVGTNLLIGRYCVELASGDWWWSDEVYAMHGWKRHEVQPSLQALSSRKHPDDRARMVRAVGDALRAGRPFACGHRIVGHDGRTRSLVVVGQGRRNTPAGTPEIAGYVVDVTPVQKEALDRRAASVVQHAFVSRAVIEQAKGVISAVRGIGDSAAEQLLRDAAGEVGIPLRVAADQMIAALQTGEKSGVTQAALSRALDAIHPVDRPHGRDPLLTRRPRPARK</sequence>
<dbReference type="PROSITE" id="PS50921">
    <property type="entry name" value="ANTAR"/>
    <property type="match status" value="1"/>
</dbReference>
<keyword evidence="4" id="KW-1185">Reference proteome</keyword>
<feature type="compositionally biased region" description="Basic and acidic residues" evidence="1">
    <location>
        <begin position="238"/>
        <end position="249"/>
    </location>
</feature>
<dbReference type="Pfam" id="PF08447">
    <property type="entry name" value="PAS_3"/>
    <property type="match status" value="1"/>
</dbReference>
<dbReference type="InterPro" id="IPR000014">
    <property type="entry name" value="PAS"/>
</dbReference>
<dbReference type="InterPro" id="IPR036388">
    <property type="entry name" value="WH-like_DNA-bd_sf"/>
</dbReference>
<dbReference type="InterPro" id="IPR005561">
    <property type="entry name" value="ANTAR"/>
</dbReference>
<evidence type="ECO:0000313" key="4">
    <source>
        <dbReference type="Proteomes" id="UP000664617"/>
    </source>
</evidence>
<evidence type="ECO:0000256" key="1">
    <source>
        <dbReference type="SAM" id="MobiDB-lite"/>
    </source>
</evidence>
<dbReference type="SUPFAM" id="SSF55785">
    <property type="entry name" value="PYP-like sensor domain (PAS domain)"/>
    <property type="match status" value="1"/>
</dbReference>
<proteinExistence type="predicted"/>
<organism evidence="3 4">
    <name type="scientific">Myceligenerans salitolerans</name>
    <dbReference type="NCBI Taxonomy" id="1230528"/>
    <lineage>
        <taxon>Bacteria</taxon>
        <taxon>Bacillati</taxon>
        <taxon>Actinomycetota</taxon>
        <taxon>Actinomycetes</taxon>
        <taxon>Micrococcales</taxon>
        <taxon>Promicromonosporaceae</taxon>
        <taxon>Myceligenerans</taxon>
    </lineage>
</organism>
<comment type="caution">
    <text evidence="3">The sequence shown here is derived from an EMBL/GenBank/DDBJ whole genome shotgun (WGS) entry which is preliminary data.</text>
</comment>
<name>A0ABS3I7M9_9MICO</name>
<dbReference type="Proteomes" id="UP000664617">
    <property type="component" value="Unassembled WGS sequence"/>
</dbReference>
<evidence type="ECO:0000313" key="3">
    <source>
        <dbReference type="EMBL" id="MBO0609003.1"/>
    </source>
</evidence>
<dbReference type="InterPro" id="IPR035965">
    <property type="entry name" value="PAS-like_dom_sf"/>
</dbReference>
<reference evidence="4" key="1">
    <citation type="submission" date="2023-07" db="EMBL/GenBank/DDBJ databases">
        <title>Myceligenerans salitolerans sp. nov., a halotolerant actinomycete isolated from a salt lake in Xinjiang, China.</title>
        <authorList>
            <person name="Guan T."/>
        </authorList>
    </citation>
    <scope>NUCLEOTIDE SEQUENCE [LARGE SCALE GENOMIC DNA]</scope>
    <source>
        <strain evidence="4">XHU 5031</strain>
    </source>
</reference>
<dbReference type="InterPro" id="IPR013655">
    <property type="entry name" value="PAS_fold_3"/>
</dbReference>
<feature type="region of interest" description="Disordered" evidence="1">
    <location>
        <begin position="238"/>
        <end position="258"/>
    </location>
</feature>
<dbReference type="RefSeq" id="WP_207274961.1">
    <property type="nucleotide sequence ID" value="NZ_JAFMPK010000032.1"/>
</dbReference>
<gene>
    <name evidence="3" type="ORF">J0911_08155</name>
</gene>
<dbReference type="Gene3D" id="3.30.450.20">
    <property type="entry name" value="PAS domain"/>
    <property type="match status" value="1"/>
</dbReference>
<protein>
    <submittedName>
        <fullName evidence="3">PAS and ANTAR domain-containing protein</fullName>
    </submittedName>
</protein>
<accession>A0ABS3I7M9</accession>
<dbReference type="CDD" id="cd00130">
    <property type="entry name" value="PAS"/>
    <property type="match status" value="1"/>
</dbReference>
<dbReference type="SMART" id="SM01012">
    <property type="entry name" value="ANTAR"/>
    <property type="match status" value="1"/>
</dbReference>
<dbReference type="EMBL" id="JAFMPK010000032">
    <property type="protein sequence ID" value="MBO0609003.1"/>
    <property type="molecule type" value="Genomic_DNA"/>
</dbReference>
<feature type="domain" description="ANTAR" evidence="2">
    <location>
        <begin position="151"/>
        <end position="213"/>
    </location>
</feature>
<dbReference type="Gene3D" id="1.10.10.10">
    <property type="entry name" value="Winged helix-like DNA-binding domain superfamily/Winged helix DNA-binding domain"/>
    <property type="match status" value="1"/>
</dbReference>
<dbReference type="Pfam" id="PF03861">
    <property type="entry name" value="ANTAR"/>
    <property type="match status" value="1"/>
</dbReference>
<feature type="region of interest" description="Disordered" evidence="1">
    <location>
        <begin position="1"/>
        <end position="26"/>
    </location>
</feature>
<feature type="compositionally biased region" description="Polar residues" evidence="1">
    <location>
        <begin position="7"/>
        <end position="23"/>
    </location>
</feature>